<organism evidence="3 4">
    <name type="scientific">Halopelagius inordinatus</name>
    <dbReference type="NCBI Taxonomy" id="553467"/>
    <lineage>
        <taxon>Archaea</taxon>
        <taxon>Methanobacteriati</taxon>
        <taxon>Methanobacteriota</taxon>
        <taxon>Stenosarchaea group</taxon>
        <taxon>Halobacteria</taxon>
        <taxon>Halobacteriales</taxon>
        <taxon>Haloferacaceae</taxon>
    </lineage>
</organism>
<feature type="compositionally biased region" description="Acidic residues" evidence="2">
    <location>
        <begin position="172"/>
        <end position="183"/>
    </location>
</feature>
<proteinExistence type="predicted"/>
<accession>A0A1I2TGJ4</accession>
<protein>
    <submittedName>
        <fullName evidence="3">Uncharacterized protein</fullName>
    </submittedName>
</protein>
<evidence type="ECO:0000313" key="3">
    <source>
        <dbReference type="EMBL" id="SFG61421.1"/>
    </source>
</evidence>
<feature type="compositionally biased region" description="Acidic residues" evidence="2">
    <location>
        <begin position="123"/>
        <end position="140"/>
    </location>
</feature>
<reference evidence="4" key="1">
    <citation type="submission" date="2016-10" db="EMBL/GenBank/DDBJ databases">
        <authorList>
            <person name="Varghese N."/>
            <person name="Submissions S."/>
        </authorList>
    </citation>
    <scope>NUCLEOTIDE SEQUENCE [LARGE SCALE GENOMIC DNA]</scope>
    <source>
        <strain evidence="4">CGMCC 1.7739</strain>
    </source>
</reference>
<dbReference type="STRING" id="553467.SAMN04488063_2584"/>
<feature type="compositionally biased region" description="Polar residues" evidence="2">
    <location>
        <begin position="268"/>
        <end position="288"/>
    </location>
</feature>
<dbReference type="AlphaFoldDB" id="A0A1I2TGJ4"/>
<name>A0A1I2TGJ4_9EURY</name>
<feature type="coiled-coil region" evidence="1">
    <location>
        <begin position="11"/>
        <end position="50"/>
    </location>
</feature>
<feature type="region of interest" description="Disordered" evidence="2">
    <location>
        <begin position="123"/>
        <end position="159"/>
    </location>
</feature>
<evidence type="ECO:0000256" key="2">
    <source>
        <dbReference type="SAM" id="MobiDB-lite"/>
    </source>
</evidence>
<feature type="region of interest" description="Disordered" evidence="2">
    <location>
        <begin position="172"/>
        <end position="223"/>
    </location>
</feature>
<dbReference type="RefSeq" id="WP_092892788.1">
    <property type="nucleotide sequence ID" value="NZ_FOOQ01000002.1"/>
</dbReference>
<gene>
    <name evidence="3" type="ORF">SAMN04488063_2584</name>
</gene>
<dbReference type="EMBL" id="FOOQ01000002">
    <property type="protein sequence ID" value="SFG61421.1"/>
    <property type="molecule type" value="Genomic_DNA"/>
</dbReference>
<feature type="compositionally biased region" description="Gly residues" evidence="2">
    <location>
        <begin position="203"/>
        <end position="218"/>
    </location>
</feature>
<keyword evidence="1" id="KW-0175">Coiled coil</keyword>
<evidence type="ECO:0000313" key="4">
    <source>
        <dbReference type="Proteomes" id="UP000198876"/>
    </source>
</evidence>
<sequence length="338" mass="36377">MTDDVDIDELLTRTREEMADLEDSVEEGSLEDAIRTLRQLIHTADEVEDVVDAVDVSELPDAVDGGELLKAIEAGEVPDAVRDGELGDAVDYRQLLGAVELREMLGATDLRRLWKESQDLDFGGESDDSGILGDEGDGESDGVLGSGLLDDSEDAEANDAEDDVIAELEGLIAEDDGDEDDGFVESATDALTGDADDAEDDGLLGGSDAGDSDGGLVGGDDEIGFDEYDQRAVQMGIQSKAMDAVDEFRAGMLEAHEKLKKVYEKNQQRTSNRSKGTSSRNPTAVRTIQNDRGDIGHATHYSTIPRETRYSTAPNRKRIYGSRFDQETGNSETGESDG</sequence>
<keyword evidence="4" id="KW-1185">Reference proteome</keyword>
<dbReference type="OrthoDB" id="308200at2157"/>
<dbReference type="Proteomes" id="UP000198876">
    <property type="component" value="Unassembled WGS sequence"/>
</dbReference>
<feature type="region of interest" description="Disordered" evidence="2">
    <location>
        <begin position="259"/>
        <end position="338"/>
    </location>
</feature>
<evidence type="ECO:0000256" key="1">
    <source>
        <dbReference type="SAM" id="Coils"/>
    </source>
</evidence>
<feature type="compositionally biased region" description="Polar residues" evidence="2">
    <location>
        <begin position="327"/>
        <end position="338"/>
    </location>
</feature>
<feature type="compositionally biased region" description="Acidic residues" evidence="2">
    <location>
        <begin position="150"/>
        <end position="159"/>
    </location>
</feature>